<reference evidence="2" key="4">
    <citation type="submission" date="2019-03" db="UniProtKB">
        <authorList>
            <consortium name="EnsemblPlants"/>
        </authorList>
    </citation>
    <scope>IDENTIFICATION</scope>
</reference>
<dbReference type="PANTHER" id="PTHR47074">
    <property type="entry name" value="BNAC02G40300D PROTEIN"/>
    <property type="match status" value="1"/>
</dbReference>
<sequence length="215" mass="23323">MWTIWSARRKAIHEGIFQSPQSTHAFVNRYVADLEIVGTSNSRAVQGLLSHVAPAAIPKAPPMGYAKIHVDAGVMFERGGSSAAICRDDQGFYLGSSALVTSGVCDPTVLEAIACREALALAEDLNLQQFIIASDRKQVVLDISKGTRGRYGAIISEMNLSATTFNCNFVWEGRAVNYEAHRLAKFALSQGPGRHVWLGNPHDPSCIPLHVDFGD</sequence>
<dbReference type="STRING" id="200361.A0A452Y023"/>
<reference evidence="2" key="5">
    <citation type="journal article" date="2021" name="G3 (Bethesda)">
        <title>Aegilops tauschii genome assembly Aet v5.0 features greater sequence contiguity and improved annotation.</title>
        <authorList>
            <person name="Wang L."/>
            <person name="Zhu T."/>
            <person name="Rodriguez J.C."/>
            <person name="Deal K.R."/>
            <person name="Dubcovsky J."/>
            <person name="McGuire P.E."/>
            <person name="Lux T."/>
            <person name="Spannagl M."/>
            <person name="Mayer K.F.X."/>
            <person name="Baldrich P."/>
            <person name="Meyers B.C."/>
            <person name="Huo N."/>
            <person name="Gu Y.Q."/>
            <person name="Zhou H."/>
            <person name="Devos K.M."/>
            <person name="Bennetzen J.L."/>
            <person name="Unver T."/>
            <person name="Budak H."/>
            <person name="Gulick P.J."/>
            <person name="Galiba G."/>
            <person name="Kalapos B."/>
            <person name="Nelson D.R."/>
            <person name="Li P."/>
            <person name="You F.M."/>
            <person name="Luo M.C."/>
            <person name="Dvorak J."/>
        </authorList>
    </citation>
    <scope>NUCLEOTIDE SEQUENCE [LARGE SCALE GENOMIC DNA]</scope>
    <source>
        <strain evidence="2">cv. AL8/78</strain>
    </source>
</reference>
<dbReference type="SUPFAM" id="SSF53098">
    <property type="entry name" value="Ribonuclease H-like"/>
    <property type="match status" value="1"/>
</dbReference>
<protein>
    <recommendedName>
        <fullName evidence="1">RNase H type-1 domain-containing protein</fullName>
    </recommendedName>
</protein>
<proteinExistence type="predicted"/>
<reference evidence="2" key="3">
    <citation type="journal article" date="2017" name="Nature">
        <title>Genome sequence of the progenitor of the wheat D genome Aegilops tauschii.</title>
        <authorList>
            <person name="Luo M.C."/>
            <person name="Gu Y.Q."/>
            <person name="Puiu D."/>
            <person name="Wang H."/>
            <person name="Twardziok S.O."/>
            <person name="Deal K.R."/>
            <person name="Huo N."/>
            <person name="Zhu T."/>
            <person name="Wang L."/>
            <person name="Wang Y."/>
            <person name="McGuire P.E."/>
            <person name="Liu S."/>
            <person name="Long H."/>
            <person name="Ramasamy R.K."/>
            <person name="Rodriguez J.C."/>
            <person name="Van S.L."/>
            <person name="Yuan L."/>
            <person name="Wang Z."/>
            <person name="Xia Z."/>
            <person name="Xiao L."/>
            <person name="Anderson O.D."/>
            <person name="Ouyang S."/>
            <person name="Liang Y."/>
            <person name="Zimin A.V."/>
            <person name="Pertea G."/>
            <person name="Qi P."/>
            <person name="Bennetzen J.L."/>
            <person name="Dai X."/>
            <person name="Dawson M.W."/>
            <person name="Muller H.G."/>
            <person name="Kugler K."/>
            <person name="Rivarola-Duarte L."/>
            <person name="Spannagl M."/>
            <person name="Mayer K.F.X."/>
            <person name="Lu F.H."/>
            <person name="Bevan M.W."/>
            <person name="Leroy P."/>
            <person name="Li P."/>
            <person name="You F.M."/>
            <person name="Sun Q."/>
            <person name="Liu Z."/>
            <person name="Lyons E."/>
            <person name="Wicker T."/>
            <person name="Salzberg S.L."/>
            <person name="Devos K.M."/>
            <person name="Dvorak J."/>
        </authorList>
    </citation>
    <scope>NUCLEOTIDE SEQUENCE [LARGE SCALE GENOMIC DNA]</scope>
    <source>
        <strain evidence="2">cv. AL8/78</strain>
    </source>
</reference>
<dbReference type="PANTHER" id="PTHR47074:SF73">
    <property type="entry name" value="OS04G0448401 PROTEIN"/>
    <property type="match status" value="1"/>
</dbReference>
<evidence type="ECO:0000313" key="2">
    <source>
        <dbReference type="EnsemblPlants" id="AET1Gv20239800.1"/>
    </source>
</evidence>
<feature type="domain" description="RNase H type-1" evidence="1">
    <location>
        <begin position="78"/>
        <end position="187"/>
    </location>
</feature>
<evidence type="ECO:0000313" key="3">
    <source>
        <dbReference type="Proteomes" id="UP000015105"/>
    </source>
</evidence>
<dbReference type="Gene3D" id="3.30.420.10">
    <property type="entry name" value="Ribonuclease H-like superfamily/Ribonuclease H"/>
    <property type="match status" value="1"/>
</dbReference>
<keyword evidence="3" id="KW-1185">Reference proteome</keyword>
<dbReference type="GO" id="GO:0004523">
    <property type="term" value="F:RNA-DNA hybrid ribonuclease activity"/>
    <property type="evidence" value="ECO:0007669"/>
    <property type="project" value="InterPro"/>
</dbReference>
<dbReference type="InterPro" id="IPR036397">
    <property type="entry name" value="RNaseH_sf"/>
</dbReference>
<dbReference type="AlphaFoldDB" id="A0A452Y023"/>
<dbReference type="GO" id="GO:0003676">
    <property type="term" value="F:nucleic acid binding"/>
    <property type="evidence" value="ECO:0007669"/>
    <property type="project" value="InterPro"/>
</dbReference>
<name>A0A452Y023_AEGTS</name>
<dbReference type="InterPro" id="IPR012337">
    <property type="entry name" value="RNaseH-like_sf"/>
</dbReference>
<reference evidence="3" key="1">
    <citation type="journal article" date="2014" name="Science">
        <title>Ancient hybridizations among the ancestral genomes of bread wheat.</title>
        <authorList>
            <consortium name="International Wheat Genome Sequencing Consortium,"/>
            <person name="Marcussen T."/>
            <person name="Sandve S.R."/>
            <person name="Heier L."/>
            <person name="Spannagl M."/>
            <person name="Pfeifer M."/>
            <person name="Jakobsen K.S."/>
            <person name="Wulff B.B."/>
            <person name="Steuernagel B."/>
            <person name="Mayer K.F."/>
            <person name="Olsen O.A."/>
        </authorList>
    </citation>
    <scope>NUCLEOTIDE SEQUENCE [LARGE SCALE GENOMIC DNA]</scope>
    <source>
        <strain evidence="3">cv. AL8/78</strain>
    </source>
</reference>
<dbReference type="InterPro" id="IPR044730">
    <property type="entry name" value="RNase_H-like_dom_plant"/>
</dbReference>
<accession>A0A452Y023</accession>
<reference evidence="3" key="2">
    <citation type="journal article" date="2017" name="Nat. Plants">
        <title>The Aegilops tauschii genome reveals multiple impacts of transposons.</title>
        <authorList>
            <person name="Zhao G."/>
            <person name="Zou C."/>
            <person name="Li K."/>
            <person name="Wang K."/>
            <person name="Li T."/>
            <person name="Gao L."/>
            <person name="Zhang X."/>
            <person name="Wang H."/>
            <person name="Yang Z."/>
            <person name="Liu X."/>
            <person name="Jiang W."/>
            <person name="Mao L."/>
            <person name="Kong X."/>
            <person name="Jiao Y."/>
            <person name="Jia J."/>
        </authorList>
    </citation>
    <scope>NUCLEOTIDE SEQUENCE [LARGE SCALE GENOMIC DNA]</scope>
    <source>
        <strain evidence="3">cv. AL8/78</strain>
    </source>
</reference>
<organism evidence="2 3">
    <name type="scientific">Aegilops tauschii subsp. strangulata</name>
    <name type="common">Goatgrass</name>
    <dbReference type="NCBI Taxonomy" id="200361"/>
    <lineage>
        <taxon>Eukaryota</taxon>
        <taxon>Viridiplantae</taxon>
        <taxon>Streptophyta</taxon>
        <taxon>Embryophyta</taxon>
        <taxon>Tracheophyta</taxon>
        <taxon>Spermatophyta</taxon>
        <taxon>Magnoliopsida</taxon>
        <taxon>Liliopsida</taxon>
        <taxon>Poales</taxon>
        <taxon>Poaceae</taxon>
        <taxon>BOP clade</taxon>
        <taxon>Pooideae</taxon>
        <taxon>Triticodae</taxon>
        <taxon>Triticeae</taxon>
        <taxon>Triticinae</taxon>
        <taxon>Aegilops</taxon>
    </lineage>
</organism>
<evidence type="ECO:0000259" key="1">
    <source>
        <dbReference type="Pfam" id="PF13456"/>
    </source>
</evidence>
<dbReference type="InterPro" id="IPR002156">
    <property type="entry name" value="RNaseH_domain"/>
</dbReference>
<dbReference type="CDD" id="cd06222">
    <property type="entry name" value="RNase_H_like"/>
    <property type="match status" value="1"/>
</dbReference>
<dbReference type="InterPro" id="IPR052929">
    <property type="entry name" value="RNase_H-like_EbsB-rel"/>
</dbReference>
<dbReference type="EnsemblPlants" id="AET1Gv20239800.1">
    <property type="protein sequence ID" value="AET1Gv20239800.1"/>
    <property type="gene ID" value="AET1Gv20239800"/>
</dbReference>
<dbReference type="Proteomes" id="UP000015105">
    <property type="component" value="Chromosome 1D"/>
</dbReference>
<dbReference type="Gramene" id="AET1Gv20239800.1">
    <property type="protein sequence ID" value="AET1Gv20239800.1"/>
    <property type="gene ID" value="AET1Gv20239800"/>
</dbReference>
<dbReference type="Pfam" id="PF13456">
    <property type="entry name" value="RVT_3"/>
    <property type="match status" value="1"/>
</dbReference>